<proteinExistence type="predicted"/>
<dbReference type="PRINTS" id="PR00332">
    <property type="entry name" value="HISTRIAD"/>
</dbReference>
<dbReference type="EMBL" id="MGJI01000019">
    <property type="protein sequence ID" value="OGN04550.1"/>
    <property type="molecule type" value="Genomic_DNA"/>
</dbReference>
<dbReference type="SUPFAM" id="SSF54197">
    <property type="entry name" value="HIT-like"/>
    <property type="match status" value="1"/>
</dbReference>
<evidence type="ECO:0000256" key="2">
    <source>
        <dbReference type="PIRSR" id="PIRSR601310-3"/>
    </source>
</evidence>
<dbReference type="InterPro" id="IPR001310">
    <property type="entry name" value="Histidine_triad_HIT"/>
</dbReference>
<dbReference type="GO" id="GO:0003824">
    <property type="term" value="F:catalytic activity"/>
    <property type="evidence" value="ECO:0007669"/>
    <property type="project" value="InterPro"/>
</dbReference>
<protein>
    <submittedName>
        <fullName evidence="5">Histidine triad nucleotide-binding protein</fullName>
    </submittedName>
</protein>
<evidence type="ECO:0000313" key="5">
    <source>
        <dbReference type="EMBL" id="OGN04550.1"/>
    </source>
</evidence>
<organism evidence="5 6">
    <name type="scientific">Candidatus Yanofskybacteria bacterium RIFCSPHIGHO2_01_FULL_44_17</name>
    <dbReference type="NCBI Taxonomy" id="1802668"/>
    <lineage>
        <taxon>Bacteria</taxon>
        <taxon>Candidatus Yanofskyibacteriota</taxon>
    </lineage>
</organism>
<feature type="domain" description="HIT" evidence="4">
    <location>
        <begin position="5"/>
        <end position="113"/>
    </location>
</feature>
<dbReference type="PROSITE" id="PS51084">
    <property type="entry name" value="HIT_2"/>
    <property type="match status" value="1"/>
</dbReference>
<evidence type="ECO:0000256" key="3">
    <source>
        <dbReference type="PROSITE-ProRule" id="PRU00464"/>
    </source>
</evidence>
<dbReference type="Pfam" id="PF01230">
    <property type="entry name" value="HIT"/>
    <property type="match status" value="1"/>
</dbReference>
<reference evidence="5 6" key="1">
    <citation type="journal article" date="2016" name="Nat. Commun.">
        <title>Thousands of microbial genomes shed light on interconnected biogeochemical processes in an aquifer system.</title>
        <authorList>
            <person name="Anantharaman K."/>
            <person name="Brown C.T."/>
            <person name="Hug L.A."/>
            <person name="Sharon I."/>
            <person name="Castelle C.J."/>
            <person name="Probst A.J."/>
            <person name="Thomas B.C."/>
            <person name="Singh A."/>
            <person name="Wilkins M.J."/>
            <person name="Karaoz U."/>
            <person name="Brodie E.L."/>
            <person name="Williams K.H."/>
            <person name="Hubbard S.S."/>
            <person name="Banfield J.F."/>
        </authorList>
    </citation>
    <scope>NUCLEOTIDE SEQUENCE [LARGE SCALE GENOMIC DNA]</scope>
</reference>
<name>A0A1F8EW25_9BACT</name>
<dbReference type="Proteomes" id="UP000177507">
    <property type="component" value="Unassembled WGS sequence"/>
</dbReference>
<evidence type="ECO:0000313" key="6">
    <source>
        <dbReference type="Proteomes" id="UP000177507"/>
    </source>
</evidence>
<evidence type="ECO:0000256" key="1">
    <source>
        <dbReference type="PIRSR" id="PIRSR601310-1"/>
    </source>
</evidence>
<evidence type="ECO:0000259" key="4">
    <source>
        <dbReference type="PROSITE" id="PS51084"/>
    </source>
</evidence>
<dbReference type="InterPro" id="IPR036265">
    <property type="entry name" value="HIT-like_sf"/>
</dbReference>
<dbReference type="STRING" id="1802668.A2831_00830"/>
<accession>A0A1F8EW25</accession>
<dbReference type="PANTHER" id="PTHR23089">
    <property type="entry name" value="HISTIDINE TRIAD HIT PROTEIN"/>
    <property type="match status" value="1"/>
</dbReference>
<gene>
    <name evidence="5" type="ORF">A2831_00830</name>
</gene>
<dbReference type="AlphaFoldDB" id="A0A1F8EW25"/>
<dbReference type="Gene3D" id="3.30.428.10">
    <property type="entry name" value="HIT-like"/>
    <property type="match status" value="1"/>
</dbReference>
<sequence>MSEDIFCKIINKELPASIVAEGEYWLAIKDIHPQAPVHVLILYKKHLPGLEGAANVDAEILGNLLLAANEVASRVGLGKGFRLIINSGEDSERGVDHLHIHLLGGKRLGAKIVN</sequence>
<feature type="active site" description="Tele-AMP-histidine intermediate" evidence="1">
    <location>
        <position position="99"/>
    </location>
</feature>
<feature type="short sequence motif" description="Histidine triad motif" evidence="2 3">
    <location>
        <begin position="97"/>
        <end position="101"/>
    </location>
</feature>
<comment type="caution">
    <text evidence="5">The sequence shown here is derived from an EMBL/GenBank/DDBJ whole genome shotgun (WGS) entry which is preliminary data.</text>
</comment>
<dbReference type="InterPro" id="IPR011146">
    <property type="entry name" value="HIT-like"/>
</dbReference>